<dbReference type="FunFam" id="2.130.10.10:FF:000025">
    <property type="entry name" value="FIZZY-related 2 isoform 1"/>
    <property type="match status" value="1"/>
</dbReference>
<dbReference type="InterPro" id="IPR056150">
    <property type="entry name" value="WD40_CDC20-Fz"/>
</dbReference>
<dbReference type="PROSITE" id="PS00678">
    <property type="entry name" value="WD_REPEATS_1"/>
    <property type="match status" value="1"/>
</dbReference>
<evidence type="ECO:0000259" key="9">
    <source>
        <dbReference type="Pfam" id="PF24807"/>
    </source>
</evidence>
<comment type="pathway">
    <text evidence="1">Protein modification; protein ubiquitination.</text>
</comment>
<dbReference type="PROSITE" id="PS50082">
    <property type="entry name" value="WD_REPEATS_2"/>
    <property type="match status" value="3"/>
</dbReference>
<dbReference type="GO" id="GO:0010997">
    <property type="term" value="F:anaphase-promoting complex binding"/>
    <property type="evidence" value="ECO:0007669"/>
    <property type="project" value="InterPro"/>
</dbReference>
<feature type="repeat" description="WD" evidence="8">
    <location>
        <begin position="444"/>
        <end position="477"/>
    </location>
</feature>
<dbReference type="OrthoDB" id="10263272at2759"/>
<reference evidence="10 11" key="1">
    <citation type="submission" date="2014-06" db="EMBL/GenBank/DDBJ databases">
        <authorList>
            <person name="Swart Estienne"/>
        </authorList>
    </citation>
    <scope>NUCLEOTIDE SEQUENCE [LARGE SCALE GENOMIC DNA]</scope>
    <source>
        <strain evidence="10 11">130c</strain>
    </source>
</reference>
<evidence type="ECO:0000256" key="1">
    <source>
        <dbReference type="ARBA" id="ARBA00004906"/>
    </source>
</evidence>
<evidence type="ECO:0000256" key="3">
    <source>
        <dbReference type="ARBA" id="ARBA00022574"/>
    </source>
</evidence>
<evidence type="ECO:0000256" key="6">
    <source>
        <dbReference type="ARBA" id="ARBA00022776"/>
    </source>
</evidence>
<dbReference type="Pfam" id="PF24807">
    <property type="entry name" value="WD40_CDC20-Fz"/>
    <property type="match status" value="1"/>
</dbReference>
<dbReference type="SMART" id="SM00320">
    <property type="entry name" value="WD40"/>
    <property type="match status" value="7"/>
</dbReference>
<dbReference type="InterPro" id="IPR019775">
    <property type="entry name" value="WD40_repeat_CS"/>
</dbReference>
<evidence type="ECO:0000256" key="5">
    <source>
        <dbReference type="ARBA" id="ARBA00022737"/>
    </source>
</evidence>
<keyword evidence="6" id="KW-0498">Mitosis</keyword>
<dbReference type="PANTHER" id="PTHR19918">
    <property type="entry name" value="CELL DIVISION CYCLE 20 CDC20 FIZZY -RELATED"/>
    <property type="match status" value="1"/>
</dbReference>
<keyword evidence="5" id="KW-0677">Repeat</keyword>
<comment type="similarity">
    <text evidence="2">Belongs to the WD repeat CDC20/Fizzy family.</text>
</comment>
<name>A0A078B7R6_STYLE</name>
<keyword evidence="3 8" id="KW-0853">WD repeat</keyword>
<dbReference type="AlphaFoldDB" id="A0A078B7R6"/>
<feature type="domain" description="CDC20/Fizzy WD40" evidence="9">
    <location>
        <begin position="185"/>
        <end position="475"/>
    </location>
</feature>
<keyword evidence="11" id="KW-1185">Reference proteome</keyword>
<dbReference type="GO" id="GO:1990757">
    <property type="term" value="F:ubiquitin ligase activator activity"/>
    <property type="evidence" value="ECO:0007669"/>
    <property type="project" value="TreeGrafter"/>
</dbReference>
<dbReference type="OMA" id="FHHEYEK"/>
<evidence type="ECO:0000256" key="8">
    <source>
        <dbReference type="PROSITE-ProRule" id="PRU00221"/>
    </source>
</evidence>
<feature type="repeat" description="WD" evidence="8">
    <location>
        <begin position="313"/>
        <end position="354"/>
    </location>
</feature>
<gene>
    <name evidence="10" type="primary">Contig1050.g1145</name>
    <name evidence="10" type="ORF">STYLEM_18469</name>
</gene>
<evidence type="ECO:0000313" key="11">
    <source>
        <dbReference type="Proteomes" id="UP000039865"/>
    </source>
</evidence>
<dbReference type="InParanoid" id="A0A078B7R6"/>
<dbReference type="InterPro" id="IPR015943">
    <property type="entry name" value="WD40/YVTN_repeat-like_dom_sf"/>
</dbReference>
<dbReference type="Proteomes" id="UP000039865">
    <property type="component" value="Unassembled WGS sequence"/>
</dbReference>
<evidence type="ECO:0000256" key="2">
    <source>
        <dbReference type="ARBA" id="ARBA00006445"/>
    </source>
</evidence>
<evidence type="ECO:0000256" key="4">
    <source>
        <dbReference type="ARBA" id="ARBA00022618"/>
    </source>
</evidence>
<dbReference type="InterPro" id="IPR001680">
    <property type="entry name" value="WD40_rpt"/>
</dbReference>
<protein>
    <submittedName>
        <fullName evidence="10">Wd40 repeat-containing protein</fullName>
    </submittedName>
</protein>
<dbReference type="InterPro" id="IPR033010">
    <property type="entry name" value="Cdc20/Fizzy"/>
</dbReference>
<dbReference type="EMBL" id="CCKQ01017446">
    <property type="protein sequence ID" value="CDW89337.1"/>
    <property type="molecule type" value="Genomic_DNA"/>
</dbReference>
<dbReference type="Gene3D" id="2.130.10.10">
    <property type="entry name" value="YVTN repeat-like/Quinoprotein amine dehydrogenase"/>
    <property type="match status" value="1"/>
</dbReference>
<accession>A0A078B7R6</accession>
<dbReference type="CDD" id="cd00200">
    <property type="entry name" value="WD40"/>
    <property type="match status" value="1"/>
</dbReference>
<sequence length="499" mass="55860">MTSIIQLYQNPVKTPQPQGCGDRFISQRTCSKEMFNNYDTKSEIFSQSSQINLLDKLGSHTSQQIEENNENQLSQANSMQADENQRMYTTLLQNQVLGIQNPHLIQGGYLNDEFMDSVGSIEKSIPLSLAPPSSYNVLRFNQKERKPFESCPYKVAPFAGFEEDQLLTAPYKQQRKIPKVPFKVLDAPALQDDFYLNLVDWSSSNILAVGLGSCVYLWSAQSSKVTKLYDLGQNDSVTSVQWSNRGNLLAVGTNSGQLQVWDTQKTKQIKTLTGHEGRIGTVAWNSRFLSSGSRDKCILHRDLRTKHNFEAKLQGHKQEVCGLKWSYDEQQLASGGNDNKLLIWSLHNSTSPQAKFANHIAAVKAIAWSPHQHGLLASGGGTADRCIRFWNTLTLSPLSSLETGSQVCNLLFSKNVNELVSTHGYSQNQIIVWKYPTMKKLATLTGHTFRVLYLSCSPDGQTLVTGAGDETLRFWNVFPPKKESKSPISSIIPSRMDLR</sequence>
<evidence type="ECO:0000313" key="10">
    <source>
        <dbReference type="EMBL" id="CDW89337.1"/>
    </source>
</evidence>
<dbReference type="SUPFAM" id="SSF50978">
    <property type="entry name" value="WD40 repeat-like"/>
    <property type="match status" value="1"/>
</dbReference>
<keyword evidence="4" id="KW-0132">Cell division</keyword>
<evidence type="ECO:0000256" key="7">
    <source>
        <dbReference type="ARBA" id="ARBA00023306"/>
    </source>
</evidence>
<dbReference type="InterPro" id="IPR036322">
    <property type="entry name" value="WD40_repeat_dom_sf"/>
</dbReference>
<dbReference type="GO" id="GO:0031145">
    <property type="term" value="P:anaphase-promoting complex-dependent catabolic process"/>
    <property type="evidence" value="ECO:0007669"/>
    <property type="project" value="TreeGrafter"/>
</dbReference>
<organism evidence="10 11">
    <name type="scientific">Stylonychia lemnae</name>
    <name type="common">Ciliate</name>
    <dbReference type="NCBI Taxonomy" id="5949"/>
    <lineage>
        <taxon>Eukaryota</taxon>
        <taxon>Sar</taxon>
        <taxon>Alveolata</taxon>
        <taxon>Ciliophora</taxon>
        <taxon>Intramacronucleata</taxon>
        <taxon>Spirotrichea</taxon>
        <taxon>Stichotrichia</taxon>
        <taxon>Sporadotrichida</taxon>
        <taxon>Oxytrichidae</taxon>
        <taxon>Stylonychinae</taxon>
        <taxon>Stylonychia</taxon>
    </lineage>
</organism>
<keyword evidence="7" id="KW-0131">Cell cycle</keyword>
<dbReference type="GO" id="GO:0005680">
    <property type="term" value="C:anaphase-promoting complex"/>
    <property type="evidence" value="ECO:0007669"/>
    <property type="project" value="TreeGrafter"/>
</dbReference>
<dbReference type="GO" id="GO:1905786">
    <property type="term" value="P:positive regulation of anaphase-promoting complex-dependent catabolic process"/>
    <property type="evidence" value="ECO:0007669"/>
    <property type="project" value="TreeGrafter"/>
</dbReference>
<dbReference type="PANTHER" id="PTHR19918:SF1">
    <property type="entry name" value="FIZZY-RELATED PROTEIN HOMOLOG"/>
    <property type="match status" value="1"/>
</dbReference>
<dbReference type="PROSITE" id="PS50294">
    <property type="entry name" value="WD_REPEATS_REGION"/>
    <property type="match status" value="3"/>
</dbReference>
<proteinExistence type="inferred from homology"/>
<feature type="repeat" description="WD" evidence="8">
    <location>
        <begin position="230"/>
        <end position="271"/>
    </location>
</feature>
<dbReference type="GO" id="GO:0051301">
    <property type="term" value="P:cell division"/>
    <property type="evidence" value="ECO:0007669"/>
    <property type="project" value="UniProtKB-KW"/>
</dbReference>